<evidence type="ECO:0000313" key="15">
    <source>
        <dbReference type="Ensembl" id="ENSSPUP00000013614.1"/>
    </source>
</evidence>
<dbReference type="InterPro" id="IPR017946">
    <property type="entry name" value="PLC-like_Pdiesterase_TIM-brl"/>
</dbReference>
<comment type="catalytic activity">
    <reaction evidence="9">
        <text>N-(5Z,8Z,11Z,14Z-eicosatetraenoyl)-1-(9Z-octadecenoyl)-sn-glycero-3-phosphoethanolamine + H2O = N-(5Z,8Z,11Z,14Z-eicosatetraenoyl)-ethanolamine + 1-(9Z-octadecenoyl)-sn-glycero-3-phosphate + H(+)</text>
        <dbReference type="Rhea" id="RHEA:45544"/>
        <dbReference type="ChEBI" id="CHEBI:2700"/>
        <dbReference type="ChEBI" id="CHEBI:15377"/>
        <dbReference type="ChEBI" id="CHEBI:15378"/>
        <dbReference type="ChEBI" id="CHEBI:74544"/>
        <dbReference type="ChEBI" id="CHEBI:85223"/>
    </reaction>
    <physiologicalReaction direction="left-to-right" evidence="9">
        <dbReference type="Rhea" id="RHEA:45545"/>
    </physiologicalReaction>
</comment>
<dbReference type="PROSITE" id="PS51704">
    <property type="entry name" value="GP_PDE"/>
    <property type="match status" value="1"/>
</dbReference>
<keyword evidence="4" id="KW-0378">Hydrolase</keyword>
<evidence type="ECO:0000256" key="8">
    <source>
        <dbReference type="ARBA" id="ARBA00036083"/>
    </source>
</evidence>
<comment type="subcellular location">
    <subcellularLocation>
        <location evidence="1">Membrane</location>
    </subcellularLocation>
</comment>
<dbReference type="OMA" id="KWAIMRK"/>
<comment type="catalytic activity">
    <reaction evidence="8">
        <text>1-O-hexadecyl-sn-glycero-3-phosphocholine + H2O = 1-O-hexadecyl-sn-glycero-3-phosphate + choline + H(+)</text>
        <dbReference type="Rhea" id="RHEA:41143"/>
        <dbReference type="ChEBI" id="CHEBI:15354"/>
        <dbReference type="ChEBI" id="CHEBI:15377"/>
        <dbReference type="ChEBI" id="CHEBI:15378"/>
        <dbReference type="ChEBI" id="CHEBI:64496"/>
        <dbReference type="ChEBI" id="CHEBI:77580"/>
    </reaction>
    <physiologicalReaction direction="left-to-right" evidence="8">
        <dbReference type="Rhea" id="RHEA:41144"/>
    </physiologicalReaction>
</comment>
<comment type="similarity">
    <text evidence="2">Belongs to the glycerophosphoryl diester phosphodiesterase family.</text>
</comment>
<dbReference type="GO" id="GO:0048471">
    <property type="term" value="C:perinuclear region of cytoplasm"/>
    <property type="evidence" value="ECO:0007669"/>
    <property type="project" value="Ensembl"/>
</dbReference>
<dbReference type="CDD" id="cd08612">
    <property type="entry name" value="GDPD_GDE4"/>
    <property type="match status" value="1"/>
</dbReference>
<keyword evidence="5" id="KW-1133">Transmembrane helix</keyword>
<evidence type="ECO:0000259" key="14">
    <source>
        <dbReference type="PROSITE" id="PS51704"/>
    </source>
</evidence>
<evidence type="ECO:0000256" key="9">
    <source>
        <dbReference type="ARBA" id="ARBA00047392"/>
    </source>
</evidence>
<evidence type="ECO:0000256" key="1">
    <source>
        <dbReference type="ARBA" id="ARBA00004370"/>
    </source>
</evidence>
<feature type="signal peptide" evidence="13">
    <location>
        <begin position="1"/>
        <end position="16"/>
    </location>
</feature>
<dbReference type="GO" id="GO:0004622">
    <property type="term" value="F:phosphatidylcholine lysophospholipase activity"/>
    <property type="evidence" value="ECO:0007669"/>
    <property type="project" value="TreeGrafter"/>
</dbReference>
<dbReference type="Ensembl" id="ENSSPUT00000014517.1">
    <property type="protein sequence ID" value="ENSSPUP00000013614.1"/>
    <property type="gene ID" value="ENSSPUG00000010472.1"/>
</dbReference>
<dbReference type="GO" id="GO:0034638">
    <property type="term" value="P:phosphatidylcholine catabolic process"/>
    <property type="evidence" value="ECO:0007669"/>
    <property type="project" value="Ensembl"/>
</dbReference>
<feature type="chain" id="PRO_5034618401" evidence="13">
    <location>
        <begin position="17"/>
        <end position="314"/>
    </location>
</feature>
<organism evidence="15 16">
    <name type="scientific">Sphenodon punctatus</name>
    <name type="common">Tuatara</name>
    <name type="synonym">Hatteria punctata</name>
    <dbReference type="NCBI Taxonomy" id="8508"/>
    <lineage>
        <taxon>Eukaryota</taxon>
        <taxon>Metazoa</taxon>
        <taxon>Chordata</taxon>
        <taxon>Craniata</taxon>
        <taxon>Vertebrata</taxon>
        <taxon>Euteleostomi</taxon>
        <taxon>Lepidosauria</taxon>
        <taxon>Sphenodontia</taxon>
        <taxon>Sphenodontidae</taxon>
        <taxon>Sphenodon</taxon>
    </lineage>
</organism>
<dbReference type="GeneTree" id="ENSGT00940000160759"/>
<comment type="catalytic activity">
    <reaction evidence="11">
        <text>1-O-(1Z-octadecenyl)-sn-glycero-3-phospho-N-hexadecanoyl-ethanolamine + H2O = 1-O-(1Z-octadecenyl)-sn-glycero-3-phosphate + N-hexadecanoylethanolamine + H(+)</text>
        <dbReference type="Rhea" id="RHEA:53184"/>
        <dbReference type="ChEBI" id="CHEBI:15377"/>
        <dbReference type="ChEBI" id="CHEBI:15378"/>
        <dbReference type="ChEBI" id="CHEBI:71464"/>
        <dbReference type="ChEBI" id="CHEBI:137009"/>
        <dbReference type="ChEBI" id="CHEBI:137017"/>
    </reaction>
    <physiologicalReaction direction="left-to-right" evidence="11">
        <dbReference type="Rhea" id="RHEA:53185"/>
    </physiologicalReaction>
</comment>
<dbReference type="GO" id="GO:0005789">
    <property type="term" value="C:endoplasmic reticulum membrane"/>
    <property type="evidence" value="ECO:0007669"/>
    <property type="project" value="Ensembl"/>
</dbReference>
<keyword evidence="16" id="KW-1185">Reference proteome</keyword>
<evidence type="ECO:0000256" key="12">
    <source>
        <dbReference type="ARBA" id="ARBA00048947"/>
    </source>
</evidence>
<dbReference type="Pfam" id="PF03009">
    <property type="entry name" value="GDPD"/>
    <property type="match status" value="1"/>
</dbReference>
<evidence type="ECO:0000256" key="10">
    <source>
        <dbReference type="ARBA" id="ARBA00047538"/>
    </source>
</evidence>
<dbReference type="Gene3D" id="3.20.20.190">
    <property type="entry name" value="Phosphatidylinositol (PI) phosphodiesterase"/>
    <property type="match status" value="1"/>
</dbReference>
<dbReference type="PANTHER" id="PTHR42758:SF3">
    <property type="entry name" value="LYSOPHOSPHOLIPASE D GDPD3"/>
    <property type="match status" value="1"/>
</dbReference>
<dbReference type="GO" id="GO:0008081">
    <property type="term" value="F:phosphoric diester hydrolase activity"/>
    <property type="evidence" value="ECO:0007669"/>
    <property type="project" value="Ensembl"/>
</dbReference>
<protein>
    <submittedName>
        <fullName evidence="15">Glycerophosphodiester phosphodiesterase domain containing 3</fullName>
    </submittedName>
</protein>
<dbReference type="AlphaFoldDB" id="A0A8D0H2V7"/>
<sequence length="314" mass="35775">MGFLLLLAVPALGVYALTSRYLRKHPQLLHKPRKVPFPCQHVSHRGGCGERIENTLEAFSNALAQKTNILELDCHLTQDGVVVVSHDDNLDRQAGKNIEISKTNYADLPPYKDSLEVTFYPGHFSHGSDHRIPRLEEVFQKFPGVPVNIEIKPDNDELICKVAKLVRQFNRSEISIWASSEDSVLKKCRKANPEMPFMFSYKRGFTILFLYYVGLLPFVPLKESFLETILPSVINRSACRCLGSLVEFMAIERPSLMSFHLSMFISQVLLWVVNEEEDFAEAFSYGVSGVMTDYPTRLRKYLDAHSSLSEKKED</sequence>
<comment type="catalytic activity">
    <reaction evidence="12">
        <text>N,1-di-(9Z-octadecenoyl)-sn-glycero-3-phosphoethanolamine + H2O = N-(9Z-octadecenoyl) ethanolamine + 1-(9Z-octadecenoyl)-sn-glycero-3-phosphate + H(+)</text>
        <dbReference type="Rhea" id="RHEA:56460"/>
        <dbReference type="ChEBI" id="CHEBI:15377"/>
        <dbReference type="ChEBI" id="CHEBI:15378"/>
        <dbReference type="ChEBI" id="CHEBI:71466"/>
        <dbReference type="ChEBI" id="CHEBI:74544"/>
        <dbReference type="ChEBI" id="CHEBI:85222"/>
    </reaction>
    <physiologicalReaction direction="left-to-right" evidence="12">
        <dbReference type="Rhea" id="RHEA:56461"/>
    </physiologicalReaction>
</comment>
<evidence type="ECO:0000313" key="16">
    <source>
        <dbReference type="Proteomes" id="UP000694392"/>
    </source>
</evidence>
<dbReference type="PANTHER" id="PTHR42758">
    <property type="entry name" value="PHOSPHATIDYLGLYCEROL PHOSPHOLIPASE C"/>
    <property type="match status" value="1"/>
</dbReference>
<dbReference type="InterPro" id="IPR052271">
    <property type="entry name" value="GDPD-Related"/>
</dbReference>
<evidence type="ECO:0000256" key="5">
    <source>
        <dbReference type="ARBA" id="ARBA00022989"/>
    </source>
</evidence>
<keyword evidence="13" id="KW-0732">Signal</keyword>
<keyword evidence="7" id="KW-0472">Membrane</keyword>
<gene>
    <name evidence="15" type="primary">GDPD3</name>
</gene>
<keyword evidence="3" id="KW-0812">Transmembrane</keyword>
<dbReference type="Proteomes" id="UP000694392">
    <property type="component" value="Unplaced"/>
</dbReference>
<comment type="catalytic activity">
    <reaction evidence="10">
        <text>N-hexadecanoyl-1-(9Z-octadecenoyl)-sn-glycero-3-phosphoethanolamine + H2O = N-hexadecanoylethanolamine + 1-(9Z-octadecenoyl)-sn-glycero-3-phosphate + H(+)</text>
        <dbReference type="Rhea" id="RHEA:53168"/>
        <dbReference type="ChEBI" id="CHEBI:15377"/>
        <dbReference type="ChEBI" id="CHEBI:15378"/>
        <dbReference type="ChEBI" id="CHEBI:71464"/>
        <dbReference type="ChEBI" id="CHEBI:74544"/>
        <dbReference type="ChEBI" id="CHEBI:85217"/>
    </reaction>
    <physiologicalReaction direction="left-to-right" evidence="10">
        <dbReference type="Rhea" id="RHEA:53169"/>
    </physiologicalReaction>
</comment>
<feature type="domain" description="GP-PDE" evidence="14">
    <location>
        <begin position="39"/>
        <end position="302"/>
    </location>
</feature>
<proteinExistence type="inferred from homology"/>
<evidence type="ECO:0000256" key="11">
    <source>
        <dbReference type="ARBA" id="ARBA00048580"/>
    </source>
</evidence>
<keyword evidence="6" id="KW-0443">Lipid metabolism</keyword>
<reference evidence="15" key="1">
    <citation type="submission" date="2025-08" db="UniProtKB">
        <authorList>
            <consortium name="Ensembl"/>
        </authorList>
    </citation>
    <scope>IDENTIFICATION</scope>
</reference>
<evidence type="ECO:0000256" key="7">
    <source>
        <dbReference type="ARBA" id="ARBA00023136"/>
    </source>
</evidence>
<dbReference type="SUPFAM" id="SSF51695">
    <property type="entry name" value="PLC-like phosphodiesterases"/>
    <property type="match status" value="1"/>
</dbReference>
<evidence type="ECO:0000256" key="2">
    <source>
        <dbReference type="ARBA" id="ARBA00007277"/>
    </source>
</evidence>
<dbReference type="InterPro" id="IPR030395">
    <property type="entry name" value="GP_PDE_dom"/>
</dbReference>
<evidence type="ECO:0000256" key="3">
    <source>
        <dbReference type="ARBA" id="ARBA00022692"/>
    </source>
</evidence>
<reference evidence="15" key="2">
    <citation type="submission" date="2025-09" db="UniProtKB">
        <authorList>
            <consortium name="Ensembl"/>
        </authorList>
    </citation>
    <scope>IDENTIFICATION</scope>
</reference>
<dbReference type="GO" id="GO:0070291">
    <property type="term" value="P:N-acylethanolamine metabolic process"/>
    <property type="evidence" value="ECO:0007669"/>
    <property type="project" value="Ensembl"/>
</dbReference>
<evidence type="ECO:0000256" key="6">
    <source>
        <dbReference type="ARBA" id="ARBA00023098"/>
    </source>
</evidence>
<name>A0A8D0H2V7_SPHPU</name>
<evidence type="ECO:0000256" key="4">
    <source>
        <dbReference type="ARBA" id="ARBA00022801"/>
    </source>
</evidence>
<dbReference type="FunFam" id="3.20.20.190:FF:000017">
    <property type="entry name" value="glycerophosphodiester phosphodiesterase domain-containing protein 1"/>
    <property type="match status" value="1"/>
</dbReference>
<evidence type="ECO:0000256" key="13">
    <source>
        <dbReference type="SAM" id="SignalP"/>
    </source>
</evidence>
<accession>A0A8D0H2V7</accession>